<dbReference type="GO" id="GO:0005385">
    <property type="term" value="F:zinc ion transmembrane transporter activity"/>
    <property type="evidence" value="ECO:0007669"/>
    <property type="project" value="TreeGrafter"/>
</dbReference>
<dbReference type="PANTHER" id="PTHR11040">
    <property type="entry name" value="ZINC/IRON TRANSPORTER"/>
    <property type="match status" value="1"/>
</dbReference>
<evidence type="ECO:0000256" key="2">
    <source>
        <dbReference type="ARBA" id="ARBA00022692"/>
    </source>
</evidence>
<feature type="transmembrane region" description="Helical" evidence="5">
    <location>
        <begin position="470"/>
        <end position="486"/>
    </location>
</feature>
<proteinExistence type="predicted"/>
<dbReference type="PANTHER" id="PTHR11040:SF140">
    <property type="entry name" value="ZRT (ZRT), IRT- (IRT-) LIKE PROTEIN TRANSPORTER"/>
    <property type="match status" value="1"/>
</dbReference>
<feature type="transmembrane region" description="Helical" evidence="5">
    <location>
        <begin position="52"/>
        <end position="73"/>
    </location>
</feature>
<feature type="transmembrane region" description="Helical" evidence="5">
    <location>
        <begin position="399"/>
        <end position="421"/>
    </location>
</feature>
<accession>A0A5K3FFQ4</accession>
<reference evidence="7" key="1">
    <citation type="submission" date="2019-11" db="UniProtKB">
        <authorList>
            <consortium name="WormBaseParasite"/>
        </authorList>
    </citation>
    <scope>IDENTIFICATION</scope>
</reference>
<keyword evidence="3 5" id="KW-1133">Transmembrane helix</keyword>
<keyword evidence="2 5" id="KW-0812">Transmembrane</keyword>
<feature type="transmembrane region" description="Helical" evidence="5">
    <location>
        <begin position="427"/>
        <end position="449"/>
    </location>
</feature>
<dbReference type="WBParaSite" id="MCU_008080-RA">
    <property type="protein sequence ID" value="MCU_008080-RA"/>
    <property type="gene ID" value="MCU_008080"/>
</dbReference>
<dbReference type="InterPro" id="IPR003689">
    <property type="entry name" value="ZIP"/>
</dbReference>
<protein>
    <submittedName>
        <fullName evidence="7">Zinc transporter ZIP1</fullName>
    </submittedName>
</protein>
<organism evidence="7">
    <name type="scientific">Mesocestoides corti</name>
    <name type="common">Flatworm</name>
    <dbReference type="NCBI Taxonomy" id="53468"/>
    <lineage>
        <taxon>Eukaryota</taxon>
        <taxon>Metazoa</taxon>
        <taxon>Spiralia</taxon>
        <taxon>Lophotrochozoa</taxon>
        <taxon>Platyhelminthes</taxon>
        <taxon>Cestoda</taxon>
        <taxon>Eucestoda</taxon>
        <taxon>Cyclophyllidea</taxon>
        <taxon>Mesocestoididae</taxon>
        <taxon>Mesocestoides</taxon>
    </lineage>
</organism>
<evidence type="ECO:0000256" key="6">
    <source>
        <dbReference type="SAM" id="SignalP"/>
    </source>
</evidence>
<evidence type="ECO:0000256" key="5">
    <source>
        <dbReference type="SAM" id="Phobius"/>
    </source>
</evidence>
<keyword evidence="6" id="KW-0732">Signal</keyword>
<feature type="transmembrane region" description="Helical" evidence="5">
    <location>
        <begin position="365"/>
        <end position="387"/>
    </location>
</feature>
<comment type="subcellular location">
    <subcellularLocation>
        <location evidence="1">Membrane</location>
        <topology evidence="1">Multi-pass membrane protein</topology>
    </subcellularLocation>
</comment>
<feature type="signal peptide" evidence="6">
    <location>
        <begin position="1"/>
        <end position="25"/>
    </location>
</feature>
<feature type="transmembrane region" description="Helical" evidence="5">
    <location>
        <begin position="332"/>
        <end position="353"/>
    </location>
</feature>
<keyword evidence="4 5" id="KW-0472">Membrane</keyword>
<evidence type="ECO:0000256" key="4">
    <source>
        <dbReference type="ARBA" id="ARBA00023136"/>
    </source>
</evidence>
<feature type="transmembrane region" description="Helical" evidence="5">
    <location>
        <begin position="270"/>
        <end position="291"/>
    </location>
</feature>
<evidence type="ECO:0000256" key="3">
    <source>
        <dbReference type="ARBA" id="ARBA00022989"/>
    </source>
</evidence>
<feature type="transmembrane region" description="Helical" evidence="5">
    <location>
        <begin position="229"/>
        <end position="250"/>
    </location>
</feature>
<evidence type="ECO:0000313" key="7">
    <source>
        <dbReference type="WBParaSite" id="MCU_008080-RA"/>
    </source>
</evidence>
<sequence>MVRHSYYWMFFVALVLLHQTMSVVGGSASSISPGNLTTISEDDMRRLTFVKLGVAVGMFTVTAIACGFPLLIMTCITKRDRSRGNVTAANFPGGSSPDYASSSLVSHNAVQDDPEASLPTLLLDSPGAESEELLLNRGNDSHLPDISRESNRGPFYEVVSRDGSPTSMAAPRENDRLHWENSAGNLEAEVRDNDAVNSAAGGHGATSSFPVKMPQRHESRRRLCMIRKWASRINCFAAGIFLTTGLMDLFPEVQDAMALALSSLKINSDYPFSALCTLIGFFLVLSVEQSLHVCYSQRRRRHGSTAATEPASLNHSHNVILNYGNDGNASTFFRIMLLLIALSVHSVFEGLAVGLQRSISEVVTLFSALLLHKVIMAASIGVSLATARQQRGGIVKSQWIGALVFSFASPLGVLIGWALIAQQSSPTLLMAIAVLQGLACGTFFFVVFCEMLPHELGEDTGLVRDRLGKMISLVLGFALVAGYIAFEPK</sequence>
<feature type="chain" id="PRO_5024465987" evidence="6">
    <location>
        <begin position="26"/>
        <end position="489"/>
    </location>
</feature>
<dbReference type="GO" id="GO:0005886">
    <property type="term" value="C:plasma membrane"/>
    <property type="evidence" value="ECO:0007669"/>
    <property type="project" value="TreeGrafter"/>
</dbReference>
<evidence type="ECO:0000256" key="1">
    <source>
        <dbReference type="ARBA" id="ARBA00004141"/>
    </source>
</evidence>
<name>A0A5K3FFQ4_MESCO</name>
<dbReference type="AlphaFoldDB" id="A0A5K3FFQ4"/>
<dbReference type="Pfam" id="PF02535">
    <property type="entry name" value="Zip"/>
    <property type="match status" value="1"/>
</dbReference>